<evidence type="ECO:0000313" key="1">
    <source>
        <dbReference type="EMBL" id="SEP13652.1"/>
    </source>
</evidence>
<reference evidence="1 2" key="1">
    <citation type="submission" date="2016-10" db="EMBL/GenBank/DDBJ databases">
        <authorList>
            <person name="de Groot N.N."/>
        </authorList>
    </citation>
    <scope>NUCLEOTIDE SEQUENCE [LARGE SCALE GENOMIC DNA]</scope>
    <source>
        <strain evidence="1 2">DSM 27842</strain>
    </source>
</reference>
<accession>A0A1H8VDW5</accession>
<protein>
    <submittedName>
        <fullName evidence="1">Uncharacterized protein</fullName>
    </submittedName>
</protein>
<dbReference type="STRING" id="569882.SAMN04490248_12818"/>
<dbReference type="InterPro" id="IPR053722">
    <property type="entry name" value="Curli_assembly_CsgC/AgfC"/>
</dbReference>
<dbReference type="InterPro" id="IPR047726">
    <property type="entry name" value="CsgH_dom"/>
</dbReference>
<evidence type="ECO:0000313" key="2">
    <source>
        <dbReference type="Proteomes" id="UP000198893"/>
    </source>
</evidence>
<dbReference type="EMBL" id="FODS01000028">
    <property type="protein sequence ID" value="SEP13652.1"/>
    <property type="molecule type" value="Genomic_DNA"/>
</dbReference>
<gene>
    <name evidence="1" type="ORF">SAMN04490248_12818</name>
</gene>
<name>A0A1H8VDW5_9RHOB</name>
<dbReference type="Proteomes" id="UP000198893">
    <property type="component" value="Unassembled WGS sequence"/>
</dbReference>
<organism evidence="1 2">
    <name type="scientific">Salinihabitans flavidus</name>
    <dbReference type="NCBI Taxonomy" id="569882"/>
    <lineage>
        <taxon>Bacteria</taxon>
        <taxon>Pseudomonadati</taxon>
        <taxon>Pseudomonadota</taxon>
        <taxon>Alphaproteobacteria</taxon>
        <taxon>Rhodobacterales</taxon>
        <taxon>Roseobacteraceae</taxon>
        <taxon>Salinihabitans</taxon>
    </lineage>
</organism>
<dbReference type="Gene3D" id="2.60.40.2420">
    <property type="match status" value="1"/>
</dbReference>
<proteinExistence type="predicted"/>
<dbReference type="NCBIfam" id="NF041112">
    <property type="entry name" value="chap_CsgH_alph"/>
    <property type="match status" value="1"/>
</dbReference>
<sequence length="131" mass="13555">MASFLRAASVAACAAIVTFTSAPEARSDMPAPVVPEILLTPGDGSIRIEGVVSGTGPADITATLAITHKGSGGNMSTRQSRDISLKAEDFRTPVATTGINFGSGSYLSVDLEVTFDDKVIAETHTVIGWED</sequence>
<dbReference type="AlphaFoldDB" id="A0A1H8VDW5"/>
<dbReference type="RefSeq" id="WP_093120161.1">
    <property type="nucleotide sequence ID" value="NZ_FODS01000028.1"/>
</dbReference>
<keyword evidence="2" id="KW-1185">Reference proteome</keyword>
<dbReference type="OrthoDB" id="9858815at2"/>